<proteinExistence type="inferred from homology"/>
<protein>
    <submittedName>
        <fullName evidence="7">FAD linked oxidase domain protein</fullName>
    </submittedName>
</protein>
<dbReference type="EMBL" id="CP000471">
    <property type="protein sequence ID" value="ABK45785.1"/>
    <property type="molecule type" value="Genomic_DNA"/>
</dbReference>
<comment type="cofactor">
    <cofactor evidence="1">
        <name>FAD</name>
        <dbReference type="ChEBI" id="CHEBI:57692"/>
    </cofactor>
</comment>
<feature type="domain" description="FAD-binding PCMH-type" evidence="6">
    <location>
        <begin position="44"/>
        <end position="223"/>
    </location>
</feature>
<dbReference type="InterPro" id="IPR016169">
    <property type="entry name" value="FAD-bd_PCMH_sub2"/>
</dbReference>
<dbReference type="InterPro" id="IPR036318">
    <property type="entry name" value="FAD-bd_PCMH-like_sf"/>
</dbReference>
<dbReference type="Gene3D" id="3.30.70.2190">
    <property type="match status" value="1"/>
</dbReference>
<dbReference type="PANTHER" id="PTHR42934:SF2">
    <property type="entry name" value="GLYCOLATE OXIDASE SUBUNIT GLCD"/>
    <property type="match status" value="1"/>
</dbReference>
<sequence length="473" mass="50270">MNTKGAPHSGSMAVLTALQARLGAHKVLRDGAHLESYAWDNTGLYARPDGVVLASTLHDVQTTLALCHAHRVAVTPRTAGTGNVGGALAVEGGIVLSLQRMNRILEINPADRLVVVEPGVVNADLQDQLSAHGLFWPPNPSSSKSCAIGGNLAMCAAGPNAVRYGVVRDWVLGLELVTAEGKVMRTGSRCSKSVTGYDMTRLLVGSEGTLGVITQAILKLTPKPAVQLTMRVVYASVTAAAQAVSAIMAAGVPPSALEFMDSSCLGLLRQAGMAIPAQGAALLLLEVADEVTRVEGEVARLQEILQRYAPLELVVARQAAQAKAVWAARYALSPLLKNLAPKRVNEDVAVPVSRLPELIEGLQRIAERVDLPIVNFGHAGNGNIHVNLLVDPEDSVVMARLPDALDRVFDLVVKLDGTLSGEHGIGYQKRDYLGWELDAENLAMQRRLKALFDPNGILNPGKLFSPKPRATLV</sequence>
<evidence type="ECO:0000259" key="6">
    <source>
        <dbReference type="PROSITE" id="PS51387"/>
    </source>
</evidence>
<keyword evidence="5" id="KW-0560">Oxidoreductase</keyword>
<dbReference type="Proteomes" id="UP000002586">
    <property type="component" value="Chromosome"/>
</dbReference>
<dbReference type="eggNOG" id="COG0277">
    <property type="taxonomic scope" value="Bacteria"/>
</dbReference>
<dbReference type="Gene3D" id="3.30.43.10">
    <property type="entry name" value="Uridine Diphospho-n-acetylenolpyruvylglucosamine Reductase, domain 2"/>
    <property type="match status" value="1"/>
</dbReference>
<dbReference type="InterPro" id="IPR016171">
    <property type="entry name" value="Vanillyl_alc_oxidase_C-sub2"/>
</dbReference>
<evidence type="ECO:0000313" key="8">
    <source>
        <dbReference type="Proteomes" id="UP000002586"/>
    </source>
</evidence>
<dbReference type="Gene3D" id="3.30.70.2740">
    <property type="match status" value="1"/>
</dbReference>
<evidence type="ECO:0000256" key="3">
    <source>
        <dbReference type="ARBA" id="ARBA00022630"/>
    </source>
</evidence>
<dbReference type="InterPro" id="IPR016166">
    <property type="entry name" value="FAD-bd_PCMH"/>
</dbReference>
<dbReference type="InterPro" id="IPR016167">
    <property type="entry name" value="FAD-bd_PCMH_sub1"/>
</dbReference>
<evidence type="ECO:0000256" key="5">
    <source>
        <dbReference type="ARBA" id="ARBA00023002"/>
    </source>
</evidence>
<evidence type="ECO:0000256" key="4">
    <source>
        <dbReference type="ARBA" id="ARBA00022827"/>
    </source>
</evidence>
<keyword evidence="4" id="KW-0274">FAD</keyword>
<dbReference type="PROSITE" id="PS51387">
    <property type="entry name" value="FAD_PCMH"/>
    <property type="match status" value="1"/>
</dbReference>
<dbReference type="InterPro" id="IPR004113">
    <property type="entry name" value="FAD-bd_oxidored_4_C"/>
</dbReference>
<gene>
    <name evidence="7" type="ordered locus">Mmc1_3296</name>
</gene>
<keyword evidence="3" id="KW-0285">Flavoprotein</keyword>
<dbReference type="KEGG" id="mgm:Mmc1_3296"/>
<dbReference type="AlphaFoldDB" id="A0LCU2"/>
<reference evidence="7 8" key="2">
    <citation type="journal article" date="2012" name="Int. J. Syst. Evol. Microbiol.">
        <title>Magnetococcus marinus gen. nov., sp. nov., a marine, magnetotactic bacterium that represents a novel lineage (Magnetococcaceae fam. nov.; Magnetococcales ord. nov.) at the base of the Alphaproteobacteria.</title>
        <authorList>
            <person name="Bazylinski D.A."/>
            <person name="Williams T.J."/>
            <person name="Lefevre C.T."/>
            <person name="Berg R.J."/>
            <person name="Zhang C.L."/>
            <person name="Bowser S.S."/>
            <person name="Dean A.J."/>
            <person name="Beveridge T.J."/>
        </authorList>
    </citation>
    <scope>NUCLEOTIDE SEQUENCE [LARGE SCALE GENOMIC DNA]</scope>
    <source>
        <strain evidence="8">ATCC BAA-1437 / JCM 17883 / MC-1</strain>
    </source>
</reference>
<organism evidence="7 8">
    <name type="scientific">Magnetococcus marinus (strain ATCC BAA-1437 / JCM 17883 / MC-1)</name>
    <dbReference type="NCBI Taxonomy" id="156889"/>
    <lineage>
        <taxon>Bacteria</taxon>
        <taxon>Pseudomonadati</taxon>
        <taxon>Pseudomonadota</taxon>
        <taxon>Magnetococcia</taxon>
        <taxon>Magnetococcales</taxon>
        <taxon>Magnetococcaceae</taxon>
        <taxon>Magnetococcus</taxon>
    </lineage>
</organism>
<dbReference type="Gene3D" id="3.30.465.10">
    <property type="match status" value="1"/>
</dbReference>
<dbReference type="InterPro" id="IPR006094">
    <property type="entry name" value="Oxid_FAD_bind_N"/>
</dbReference>
<dbReference type="FunFam" id="3.30.70.2740:FF:000001">
    <property type="entry name" value="D-lactate dehydrogenase mitochondrial"/>
    <property type="match status" value="1"/>
</dbReference>
<dbReference type="Pfam" id="PF01565">
    <property type="entry name" value="FAD_binding_4"/>
    <property type="match status" value="1"/>
</dbReference>
<evidence type="ECO:0000256" key="2">
    <source>
        <dbReference type="ARBA" id="ARBA00008000"/>
    </source>
</evidence>
<comment type="similarity">
    <text evidence="2">Belongs to the FAD-binding oxidoreductase/transferase type 4 family.</text>
</comment>
<dbReference type="HOGENOM" id="CLU_017779_9_2_5"/>
<name>A0LCU2_MAGMM</name>
<dbReference type="GO" id="GO:0071949">
    <property type="term" value="F:FAD binding"/>
    <property type="evidence" value="ECO:0007669"/>
    <property type="project" value="InterPro"/>
</dbReference>
<dbReference type="OrthoDB" id="9809290at2"/>
<evidence type="ECO:0000313" key="7">
    <source>
        <dbReference type="EMBL" id="ABK45785.1"/>
    </source>
</evidence>
<dbReference type="Gene3D" id="1.10.45.10">
    <property type="entry name" value="Vanillyl-alcohol Oxidase, Chain A, domain 4"/>
    <property type="match status" value="1"/>
</dbReference>
<dbReference type="InterPro" id="IPR016164">
    <property type="entry name" value="FAD-linked_Oxase-like_C"/>
</dbReference>
<dbReference type="PANTHER" id="PTHR42934">
    <property type="entry name" value="GLYCOLATE OXIDASE SUBUNIT GLCD"/>
    <property type="match status" value="1"/>
</dbReference>
<dbReference type="RefSeq" id="WP_011714844.1">
    <property type="nucleotide sequence ID" value="NC_008576.1"/>
</dbReference>
<dbReference type="SUPFAM" id="SSF55103">
    <property type="entry name" value="FAD-linked oxidases, C-terminal domain"/>
    <property type="match status" value="1"/>
</dbReference>
<dbReference type="GO" id="GO:0016491">
    <property type="term" value="F:oxidoreductase activity"/>
    <property type="evidence" value="ECO:0007669"/>
    <property type="project" value="UniProtKB-KW"/>
</dbReference>
<keyword evidence="8" id="KW-1185">Reference proteome</keyword>
<dbReference type="FunFam" id="1.10.45.10:FF:000001">
    <property type="entry name" value="D-lactate dehydrogenase mitochondrial"/>
    <property type="match status" value="1"/>
</dbReference>
<accession>A0LCU2</accession>
<dbReference type="Pfam" id="PF02913">
    <property type="entry name" value="FAD-oxidase_C"/>
    <property type="match status" value="1"/>
</dbReference>
<dbReference type="STRING" id="156889.Mmc1_3296"/>
<dbReference type="SUPFAM" id="SSF56176">
    <property type="entry name" value="FAD-binding/transporter-associated domain-like"/>
    <property type="match status" value="1"/>
</dbReference>
<dbReference type="InterPro" id="IPR051914">
    <property type="entry name" value="FAD-linked_OxidoTrans_Type4"/>
</dbReference>
<reference evidence="8" key="1">
    <citation type="journal article" date="2009" name="Appl. Environ. Microbiol.">
        <title>Complete genome sequence of the chemolithoautotrophic marine magnetotactic coccus strain MC-1.</title>
        <authorList>
            <person name="Schubbe S."/>
            <person name="Williams T.J."/>
            <person name="Xie G."/>
            <person name="Kiss H.E."/>
            <person name="Brettin T.S."/>
            <person name="Martinez D."/>
            <person name="Ross C.A."/>
            <person name="Schuler D."/>
            <person name="Cox B.L."/>
            <person name="Nealson K.H."/>
            <person name="Bazylinski D.A."/>
        </authorList>
    </citation>
    <scope>NUCLEOTIDE SEQUENCE [LARGE SCALE GENOMIC DNA]</scope>
    <source>
        <strain evidence="8">ATCC BAA-1437 / JCM 17883 / MC-1</strain>
    </source>
</reference>
<evidence type="ECO:0000256" key="1">
    <source>
        <dbReference type="ARBA" id="ARBA00001974"/>
    </source>
</evidence>